<dbReference type="SUPFAM" id="SSF50978">
    <property type="entry name" value="WD40 repeat-like"/>
    <property type="match status" value="2"/>
</dbReference>
<dbReference type="EMBL" id="AP028911">
    <property type="protein sequence ID" value="BES92730.1"/>
    <property type="molecule type" value="Genomic_DNA"/>
</dbReference>
<dbReference type="PANTHER" id="PTHR32215">
    <property type="entry name" value="CILIA- AND FLAGELLA-ASSOCIATED PROTEIN 57"/>
    <property type="match status" value="1"/>
</dbReference>
<keyword evidence="1 3" id="KW-0853">WD repeat</keyword>
<evidence type="ECO:0000313" key="5">
    <source>
        <dbReference type="Proteomes" id="UP001307889"/>
    </source>
</evidence>
<dbReference type="SMART" id="SM00320">
    <property type="entry name" value="WD40"/>
    <property type="match status" value="5"/>
</dbReference>
<gene>
    <name evidence="4" type="ORF">NTJ_05539</name>
</gene>
<dbReference type="Proteomes" id="UP001307889">
    <property type="component" value="Chromosome 3"/>
</dbReference>
<dbReference type="PROSITE" id="PS50082">
    <property type="entry name" value="WD_REPEATS_2"/>
    <property type="match status" value="1"/>
</dbReference>
<protein>
    <submittedName>
        <fullName evidence="4">WD domain, G-beta repeat</fullName>
    </submittedName>
</protein>
<dbReference type="InterPro" id="IPR052993">
    <property type="entry name" value="CFA-57"/>
</dbReference>
<keyword evidence="2" id="KW-0677">Repeat</keyword>
<keyword evidence="5" id="KW-1185">Reference proteome</keyword>
<dbReference type="InterPro" id="IPR001680">
    <property type="entry name" value="WD40_rpt"/>
</dbReference>
<sequence>MAKPKVSLRVPRLKTDYFLGIANDVKDNVHFLDEKTLLYPIGRVLMFHDLSSDTQHYMKVPESQKIVTSLALAPNRKFVAVVENGVKPTISVFNLETKYRVIILGNPLTSCTSSSFEFVSFTCDSEKIVAVTGPPEWLMFYYELSGRVHSYIPAMGESPPSAATGVTQIACNPSDPTILCIVGFGLFRFISWTNGQWVQYGFNSADKLEITGVCWVTDELVIVGTRCGRLIAVEYGDVRGVYRANTVTEIHLEKGGAQRIEITSKSVLRGYKFGVYQISGLTSFASGFAYSFLRTMVVVFSKVTSHSWVKRSILQTVEPNRVLPNRKEDDLIRSVTCSPTGQRLACTSNRKEIYFSDIPTETNDGKVVSKMFDKVFSGFHTARVIAIATCRWKPLVLSIGKDEGCFRLWNFKTKKLVLNHYFTDDKIYSCALHPTGLYSLLGLKHQLKMFMILIDELKPIRLFRIKMCNLVEFSEQGYLFAASNSSKRTIEVYSNATFENLWVFKCYNAPITAIHFGDKDHFLYTTDPDGSVNFWDLETGQDVNSKIFLDCPNYSVVSSRNGAVFLVGTDGNLKQIANGLLRSYKVNQNTLFASAIGDDEKCLFVGGEKCSILSLEFPIASSALFLEFKMHSSPVKKVLVADYDSTLISLDERGIIGVWRIKYPNDPERIPKIQNAVELVEVVVNIKKLAEEDEVIEKQRINIERKQYQHEYIIQHLLEVKQKDLDGVAQGFLRRIDDLKKQMKANEKSYSTQTSRLQQELEKITKYYVTALETQSKEFEIELMEEYLKSDELRGQIVVFAYDVRKFINMSRAATKHIFELYDSYVNAKVREIKAETSELQFKKKCLLQRFSRETYHFEKFVNDCMDRYRAYHSRRLTKLKKRKEYLKDEMLFLIKKSSTLEDKIKGFYGSGMKIFKYLDEMRVDSRMLKTKNNALQLLLDAVDAQAKKKDELIVIVRKLLKSDSHEQMEKTERMENIKLVLRPLIEADISRYRETEVELHRKLVEQRNQTVSVSLCIAAVERQINDCVKKKTKKTALDAQVKKYLDDIKTDLNTANCLSDNRHELRKTLTSLYRKHINPTATEQTVRPLCGQEGGLNFEHHNALKKRLSVSDRTGLEDVVEFYQMDRMLKKGEKSLANKIATMRKSLRKRPHLLVGYKQKTINPNKFLNIVREINSYRYRVAEALEMLAGENQSDVGCLCVDHHDLSSCLRAHQK</sequence>
<reference evidence="4 5" key="1">
    <citation type="submission" date="2023-09" db="EMBL/GenBank/DDBJ databases">
        <title>Nesidiocoris tenuis whole genome shotgun sequence.</title>
        <authorList>
            <person name="Shibata T."/>
            <person name="Shimoda M."/>
            <person name="Kobayashi T."/>
            <person name="Uehara T."/>
        </authorList>
    </citation>
    <scope>NUCLEOTIDE SEQUENCE [LARGE SCALE GENOMIC DNA]</scope>
    <source>
        <strain evidence="4 5">Japan</strain>
    </source>
</reference>
<dbReference type="InterPro" id="IPR036322">
    <property type="entry name" value="WD40_repeat_dom_sf"/>
</dbReference>
<evidence type="ECO:0000313" key="4">
    <source>
        <dbReference type="EMBL" id="BES92730.1"/>
    </source>
</evidence>
<feature type="repeat" description="WD" evidence="3">
    <location>
        <begin position="504"/>
        <end position="545"/>
    </location>
</feature>
<evidence type="ECO:0000256" key="2">
    <source>
        <dbReference type="ARBA" id="ARBA00022737"/>
    </source>
</evidence>
<proteinExistence type="predicted"/>
<dbReference type="PANTHER" id="PTHR32215:SF0">
    <property type="entry name" value="CILIA- AND FLAGELLA-ASSOCIATED PROTEIN 57"/>
    <property type="match status" value="1"/>
</dbReference>
<evidence type="ECO:0000256" key="3">
    <source>
        <dbReference type="PROSITE-ProRule" id="PRU00221"/>
    </source>
</evidence>
<dbReference type="InterPro" id="IPR019775">
    <property type="entry name" value="WD40_repeat_CS"/>
</dbReference>
<dbReference type="InterPro" id="IPR015943">
    <property type="entry name" value="WD40/YVTN_repeat-like_dom_sf"/>
</dbReference>
<name>A0ABN7AP99_9HEMI</name>
<dbReference type="Gene3D" id="2.130.10.10">
    <property type="entry name" value="YVTN repeat-like/Quinoprotein amine dehydrogenase"/>
    <property type="match status" value="2"/>
</dbReference>
<dbReference type="Pfam" id="PF00400">
    <property type="entry name" value="WD40"/>
    <property type="match status" value="1"/>
</dbReference>
<dbReference type="PROSITE" id="PS00678">
    <property type="entry name" value="WD_REPEATS_1"/>
    <property type="match status" value="1"/>
</dbReference>
<accession>A0ABN7AP99</accession>
<organism evidence="4 5">
    <name type="scientific">Nesidiocoris tenuis</name>
    <dbReference type="NCBI Taxonomy" id="355587"/>
    <lineage>
        <taxon>Eukaryota</taxon>
        <taxon>Metazoa</taxon>
        <taxon>Ecdysozoa</taxon>
        <taxon>Arthropoda</taxon>
        <taxon>Hexapoda</taxon>
        <taxon>Insecta</taxon>
        <taxon>Pterygota</taxon>
        <taxon>Neoptera</taxon>
        <taxon>Paraneoptera</taxon>
        <taxon>Hemiptera</taxon>
        <taxon>Heteroptera</taxon>
        <taxon>Panheteroptera</taxon>
        <taxon>Cimicomorpha</taxon>
        <taxon>Miridae</taxon>
        <taxon>Dicyphina</taxon>
        <taxon>Nesidiocoris</taxon>
    </lineage>
</organism>
<evidence type="ECO:0000256" key="1">
    <source>
        <dbReference type="ARBA" id="ARBA00022574"/>
    </source>
</evidence>